<keyword evidence="3 6" id="KW-1133">Transmembrane helix</keyword>
<gene>
    <name evidence="8" type="ORF">ET471_04455</name>
</gene>
<evidence type="ECO:0000256" key="3">
    <source>
        <dbReference type="ARBA" id="ARBA00022989"/>
    </source>
</evidence>
<dbReference type="GO" id="GO:0009003">
    <property type="term" value="F:signal peptidase activity"/>
    <property type="evidence" value="ECO:0007669"/>
    <property type="project" value="UniProtKB-EC"/>
</dbReference>
<organism evidence="8 9">
    <name type="scientific">Xylanimonas protaetiae</name>
    <dbReference type="NCBI Taxonomy" id="2509457"/>
    <lineage>
        <taxon>Bacteria</taxon>
        <taxon>Bacillati</taxon>
        <taxon>Actinomycetota</taxon>
        <taxon>Actinomycetes</taxon>
        <taxon>Micrococcales</taxon>
        <taxon>Promicromonosporaceae</taxon>
        <taxon>Xylanimonas</taxon>
    </lineage>
</organism>
<dbReference type="EMBL" id="CP035493">
    <property type="protein sequence ID" value="QAY69386.1"/>
    <property type="molecule type" value="Genomic_DNA"/>
</dbReference>
<keyword evidence="2 6" id="KW-0812">Transmembrane</keyword>
<evidence type="ECO:0000256" key="5">
    <source>
        <dbReference type="NCBIfam" id="TIGR02228"/>
    </source>
</evidence>
<evidence type="ECO:0000313" key="9">
    <source>
        <dbReference type="Proteomes" id="UP000292118"/>
    </source>
</evidence>
<accession>A0A4P6F2E3</accession>
<dbReference type="AlphaFoldDB" id="A0A4P6F2E3"/>
<keyword evidence="4 6" id="KW-0472">Membrane</keyword>
<keyword evidence="9" id="KW-1185">Reference proteome</keyword>
<evidence type="ECO:0000256" key="6">
    <source>
        <dbReference type="SAM" id="Phobius"/>
    </source>
</evidence>
<reference evidence="8 9" key="1">
    <citation type="submission" date="2019-01" db="EMBL/GenBank/DDBJ databases">
        <title>Genome sequencing of strain FW10M-9.</title>
        <authorList>
            <person name="Heo J."/>
            <person name="Kim S.-J."/>
            <person name="Kim J.-S."/>
            <person name="Hong S.-B."/>
            <person name="Kwon S.-W."/>
        </authorList>
    </citation>
    <scope>NUCLEOTIDE SEQUENCE [LARGE SCALE GENOMIC DNA]</scope>
    <source>
        <strain evidence="8 9">FW10M-9</strain>
    </source>
</reference>
<feature type="transmembrane region" description="Helical" evidence="6">
    <location>
        <begin position="181"/>
        <end position="201"/>
    </location>
</feature>
<dbReference type="PRINTS" id="PR00728">
    <property type="entry name" value="SIGNALPTASE"/>
</dbReference>
<evidence type="ECO:0000313" key="8">
    <source>
        <dbReference type="EMBL" id="QAY69386.1"/>
    </source>
</evidence>
<comment type="subcellular location">
    <subcellularLocation>
        <location evidence="1">Membrane</location>
    </subcellularLocation>
</comment>
<keyword evidence="8" id="KW-0378">Hydrolase</keyword>
<dbReference type="RefSeq" id="WP_129186786.1">
    <property type="nucleotide sequence ID" value="NZ_CP035493.1"/>
</dbReference>
<dbReference type="PANTHER" id="PTHR10806">
    <property type="entry name" value="SIGNAL PEPTIDASE COMPLEX CATALYTIC SUBUNIT SEC11"/>
    <property type="match status" value="1"/>
</dbReference>
<dbReference type="Gene3D" id="2.10.109.10">
    <property type="entry name" value="Umud Fragment, subunit A"/>
    <property type="match status" value="1"/>
</dbReference>
<dbReference type="PANTHER" id="PTHR10806:SF6">
    <property type="entry name" value="SIGNAL PEPTIDASE COMPLEX CATALYTIC SUBUNIT SEC11"/>
    <property type="match status" value="1"/>
</dbReference>
<dbReference type="InterPro" id="IPR036286">
    <property type="entry name" value="LexA/Signal_pep-like_sf"/>
</dbReference>
<dbReference type="KEGG" id="xya:ET471_04455"/>
<dbReference type="GO" id="GO:0016020">
    <property type="term" value="C:membrane"/>
    <property type="evidence" value="ECO:0007669"/>
    <property type="project" value="UniProtKB-SubCell"/>
</dbReference>
<evidence type="ECO:0000256" key="4">
    <source>
        <dbReference type="ARBA" id="ARBA00023136"/>
    </source>
</evidence>
<sequence length="214" mass="22948">MSPSLRTIAPPPVRYAGARKPLWARAVRRAASLLSWAVMVAVVAVAVLVFVIPQAHAGSGLTILTGSMRPTVNPGDVVAVKGIKPHQVCDGTVQVGDIVTFMPHAEHGDLVTHRVVAIHSSGIEPDGYSDQKYENCSFTTRGDANNTDDPPLPARAMKGVVMYHVPKVGYLINTAQTGHHLRWVAIGTATVLALAAVYYAIGWRRPAPEPEYCI</sequence>
<feature type="domain" description="Peptidase S26" evidence="7">
    <location>
        <begin position="40"/>
        <end position="118"/>
    </location>
</feature>
<proteinExistence type="predicted"/>
<dbReference type="Pfam" id="PF10502">
    <property type="entry name" value="Peptidase_S26"/>
    <property type="match status" value="1"/>
</dbReference>
<evidence type="ECO:0000259" key="7">
    <source>
        <dbReference type="Pfam" id="PF10502"/>
    </source>
</evidence>
<dbReference type="NCBIfam" id="TIGR02228">
    <property type="entry name" value="sigpep_I_arch"/>
    <property type="match status" value="1"/>
</dbReference>
<dbReference type="CDD" id="cd06530">
    <property type="entry name" value="S26_SPase_I"/>
    <property type="match status" value="1"/>
</dbReference>
<dbReference type="InterPro" id="IPR019533">
    <property type="entry name" value="Peptidase_S26"/>
</dbReference>
<dbReference type="OrthoDB" id="3178064at2"/>
<feature type="transmembrane region" description="Helical" evidence="6">
    <location>
        <begin position="33"/>
        <end position="52"/>
    </location>
</feature>
<dbReference type="GO" id="GO:0004252">
    <property type="term" value="F:serine-type endopeptidase activity"/>
    <property type="evidence" value="ECO:0007669"/>
    <property type="project" value="UniProtKB-UniRule"/>
</dbReference>
<dbReference type="GO" id="GO:0006465">
    <property type="term" value="P:signal peptide processing"/>
    <property type="evidence" value="ECO:0007669"/>
    <property type="project" value="UniProtKB-UniRule"/>
</dbReference>
<dbReference type="Proteomes" id="UP000292118">
    <property type="component" value="Chromosome"/>
</dbReference>
<dbReference type="SUPFAM" id="SSF51306">
    <property type="entry name" value="LexA/Signal peptidase"/>
    <property type="match status" value="1"/>
</dbReference>
<name>A0A4P6F2E3_9MICO</name>
<evidence type="ECO:0000256" key="2">
    <source>
        <dbReference type="ARBA" id="ARBA00022692"/>
    </source>
</evidence>
<protein>
    <recommendedName>
        <fullName evidence="5">Signal peptidase I</fullName>
        <ecNumber evidence="5">3.4.21.89</ecNumber>
    </recommendedName>
</protein>
<dbReference type="EC" id="3.4.21.89" evidence="5"/>
<dbReference type="InterPro" id="IPR001733">
    <property type="entry name" value="Peptidase_S26B"/>
</dbReference>
<evidence type="ECO:0000256" key="1">
    <source>
        <dbReference type="ARBA" id="ARBA00004370"/>
    </source>
</evidence>